<dbReference type="InterPro" id="IPR025827">
    <property type="entry name" value="Zn_ribbon_recom_dom"/>
</dbReference>
<feature type="domain" description="Resolvase/invertase-type recombinase catalytic" evidence="2">
    <location>
        <begin position="7"/>
        <end position="156"/>
    </location>
</feature>
<evidence type="ECO:0000313" key="4">
    <source>
        <dbReference type="EMBL" id="RGS43798.1"/>
    </source>
</evidence>
<dbReference type="GO" id="GO:0000150">
    <property type="term" value="F:DNA strand exchange activity"/>
    <property type="evidence" value="ECO:0007669"/>
    <property type="project" value="InterPro"/>
</dbReference>
<dbReference type="Pfam" id="PF13408">
    <property type="entry name" value="Zn_ribbon_recom"/>
    <property type="match status" value="1"/>
</dbReference>
<reference evidence="4 5" key="1">
    <citation type="submission" date="2018-08" db="EMBL/GenBank/DDBJ databases">
        <title>A genome reference for cultivated species of the human gut microbiota.</title>
        <authorList>
            <person name="Zou Y."/>
            <person name="Xue W."/>
            <person name="Luo G."/>
        </authorList>
    </citation>
    <scope>NUCLEOTIDE SEQUENCE [LARGE SCALE GENOMIC DNA]</scope>
    <source>
        <strain evidence="4 5">AF22-21</strain>
    </source>
</reference>
<accession>A0A3R6CVV5</accession>
<sequence>MKKKQLKCYLYTRVSTSMQVDGYSLDAQRDKLRKYAAYEDMVVAGEYSDEGFSGKNIQGRQEFQRMLNDIQDCKDGVSYVLVFKLSRFGRNAADVLNSLQLMQDFGVNLICVEDGIDSSKDAGKLMISVLSAVAEIERENIRTQTMAGREQKAREGKWNGGFAPYGYKLESGNLVIAEDEVEVIRVIYDRYIHTNEGVAGVAKYLNRNGFVKKLRQNNTIPGFSRNFVQDVLDNPVYMGKIAYGRRRTEKRQGTRNEMHVVEQSEFPVYDGQHEAIISEEDWYLAQEKRKINSFKREKVNNPDHAHILSGILKCPCCGKSMYGNIAKAHSKDKKTRYYYYCKNTVTPTGHECSFRLNIEQTEINKFVAKIISAMVNNPRFVEAIQAKIGTAVDTEDMEKQIAVLQGQLKQAFGTKSRLERQMDTLDINDVHYDRKILDLQRRYDEQYDTIEEIEVQIGELQSQIRNIQQEKISGDNIYRLLLAFDEVYHSATEAEQKEFMKAFIERIEMFPEKRKDGSWIKKIVFNFPVPVDGEEVKELPLETETTVETVVLLSHKKPDSVINVKVEFGEGEGKIPLDNIEKRAESYKPKERVTYKMIKEYIEAKHGFKVHTAYIAEVKRDLGLPMYDAPNAVEELKQPRKHPTPEKVEAIKDALKHFEVI</sequence>
<dbReference type="Pfam" id="PF00239">
    <property type="entry name" value="Resolvase"/>
    <property type="match status" value="1"/>
</dbReference>
<evidence type="ECO:0000313" key="5">
    <source>
        <dbReference type="Proteomes" id="UP000283295"/>
    </source>
</evidence>
<dbReference type="Gene3D" id="3.90.1750.20">
    <property type="entry name" value="Putative Large Serine Recombinase, Chain B, Domain 2"/>
    <property type="match status" value="1"/>
</dbReference>
<dbReference type="PROSITE" id="PS51737">
    <property type="entry name" value="RECOMBINASE_DNA_BIND"/>
    <property type="match status" value="1"/>
</dbReference>
<gene>
    <name evidence="4" type="ORF">DWX94_02705</name>
</gene>
<dbReference type="CDD" id="cd00338">
    <property type="entry name" value="Ser_Recombinase"/>
    <property type="match status" value="1"/>
</dbReference>
<keyword evidence="1" id="KW-0175">Coiled coil</keyword>
<comment type="caution">
    <text evidence="4">The sequence shown here is derived from an EMBL/GenBank/DDBJ whole genome shotgun (WGS) entry which is preliminary data.</text>
</comment>
<dbReference type="InterPro" id="IPR050639">
    <property type="entry name" value="SSR_resolvase"/>
</dbReference>
<feature type="domain" description="Recombinase" evidence="3">
    <location>
        <begin position="164"/>
        <end position="295"/>
    </location>
</feature>
<dbReference type="SMART" id="SM00857">
    <property type="entry name" value="Resolvase"/>
    <property type="match status" value="1"/>
</dbReference>
<dbReference type="InterPro" id="IPR036162">
    <property type="entry name" value="Resolvase-like_N_sf"/>
</dbReference>
<dbReference type="Pfam" id="PF07508">
    <property type="entry name" value="Recombinase"/>
    <property type="match status" value="1"/>
</dbReference>
<evidence type="ECO:0000259" key="3">
    <source>
        <dbReference type="PROSITE" id="PS51737"/>
    </source>
</evidence>
<dbReference type="InterPro" id="IPR038109">
    <property type="entry name" value="DNA_bind_recomb_sf"/>
</dbReference>
<dbReference type="PANTHER" id="PTHR30461">
    <property type="entry name" value="DNA-INVERTASE FROM LAMBDOID PROPHAGE"/>
    <property type="match status" value="1"/>
</dbReference>
<dbReference type="AlphaFoldDB" id="A0A3R6CVV5"/>
<protein>
    <submittedName>
        <fullName evidence="4">Recombinase family protein</fullName>
    </submittedName>
</protein>
<dbReference type="GO" id="GO:0003677">
    <property type="term" value="F:DNA binding"/>
    <property type="evidence" value="ECO:0007669"/>
    <property type="project" value="InterPro"/>
</dbReference>
<dbReference type="PROSITE" id="PS51736">
    <property type="entry name" value="RECOMBINASES_3"/>
    <property type="match status" value="1"/>
</dbReference>
<dbReference type="SUPFAM" id="SSF53041">
    <property type="entry name" value="Resolvase-like"/>
    <property type="match status" value="1"/>
</dbReference>
<feature type="coiled-coil region" evidence="1">
    <location>
        <begin position="436"/>
        <end position="470"/>
    </location>
</feature>
<name>A0A3R6CVV5_9FIRM</name>
<dbReference type="Gene3D" id="3.40.50.1390">
    <property type="entry name" value="Resolvase, N-terminal catalytic domain"/>
    <property type="match status" value="1"/>
</dbReference>
<proteinExistence type="predicted"/>
<dbReference type="PANTHER" id="PTHR30461:SF23">
    <property type="entry name" value="DNA RECOMBINASE-RELATED"/>
    <property type="match status" value="1"/>
</dbReference>
<dbReference type="InterPro" id="IPR006119">
    <property type="entry name" value="Resolv_N"/>
</dbReference>
<dbReference type="OrthoDB" id="9781670at2"/>
<evidence type="ECO:0000256" key="1">
    <source>
        <dbReference type="SAM" id="Coils"/>
    </source>
</evidence>
<dbReference type="InterPro" id="IPR011109">
    <property type="entry name" value="DNA_bind_recombinase_dom"/>
</dbReference>
<evidence type="ECO:0000259" key="2">
    <source>
        <dbReference type="PROSITE" id="PS51736"/>
    </source>
</evidence>
<dbReference type="EMBL" id="QRVK01000004">
    <property type="protein sequence ID" value="RGS43798.1"/>
    <property type="molecule type" value="Genomic_DNA"/>
</dbReference>
<organism evidence="4 5">
    <name type="scientific">Coprococcus eutactus</name>
    <dbReference type="NCBI Taxonomy" id="33043"/>
    <lineage>
        <taxon>Bacteria</taxon>
        <taxon>Bacillati</taxon>
        <taxon>Bacillota</taxon>
        <taxon>Clostridia</taxon>
        <taxon>Lachnospirales</taxon>
        <taxon>Lachnospiraceae</taxon>
        <taxon>Coprococcus</taxon>
    </lineage>
</organism>
<dbReference type="Proteomes" id="UP000283295">
    <property type="component" value="Unassembled WGS sequence"/>
</dbReference>